<dbReference type="PANTHER" id="PTHR30466">
    <property type="entry name" value="FLAVIN REDUCTASE"/>
    <property type="match status" value="1"/>
</dbReference>
<dbReference type="AlphaFoldDB" id="A0A062TUX6"/>
<evidence type="ECO:0000256" key="1">
    <source>
        <dbReference type="ARBA" id="ARBA00023002"/>
    </source>
</evidence>
<keyword evidence="4" id="KW-1185">Reference proteome</keyword>
<reference evidence="3 4" key="1">
    <citation type="submission" date="2013-04" db="EMBL/GenBank/DDBJ databases">
        <title>Hyphomonas sp. T24B3 Genome Sequencing.</title>
        <authorList>
            <person name="Lai Q."/>
            <person name="Shao Z."/>
        </authorList>
    </citation>
    <scope>NUCLEOTIDE SEQUENCE [LARGE SCALE GENOMIC DNA]</scope>
    <source>
        <strain evidence="3 4">T24B3</strain>
    </source>
</reference>
<keyword evidence="1" id="KW-0560">Oxidoreductase</keyword>
<dbReference type="eggNOG" id="COG1853">
    <property type="taxonomic scope" value="Bacteria"/>
</dbReference>
<dbReference type="EMBL" id="AWFB01000010">
    <property type="protein sequence ID" value="RAN34552.1"/>
    <property type="molecule type" value="Genomic_DNA"/>
</dbReference>
<dbReference type="SMART" id="SM00903">
    <property type="entry name" value="Flavin_Reduct"/>
    <property type="match status" value="1"/>
</dbReference>
<accession>A0A328JVY0</accession>
<dbReference type="OrthoDB" id="9792858at2"/>
<dbReference type="SUPFAM" id="SSF53474">
    <property type="entry name" value="alpha/beta-Hydrolases"/>
    <property type="match status" value="1"/>
</dbReference>
<dbReference type="Pfam" id="PF01613">
    <property type="entry name" value="Flavin_Reduct"/>
    <property type="match status" value="1"/>
</dbReference>
<feature type="domain" description="Flavin reductase like" evidence="2">
    <location>
        <begin position="260"/>
        <end position="404"/>
    </location>
</feature>
<dbReference type="Gene3D" id="2.30.110.10">
    <property type="entry name" value="Electron Transport, Fmn-binding Protein, Chain A"/>
    <property type="match status" value="1"/>
</dbReference>
<dbReference type="Pfam" id="PF12697">
    <property type="entry name" value="Abhydrolase_6"/>
    <property type="match status" value="1"/>
</dbReference>
<protein>
    <recommendedName>
        <fullName evidence="2">Flavin reductase like domain-containing protein</fullName>
    </recommendedName>
</protein>
<name>A0A062TUX6_9PROT</name>
<dbReference type="Proteomes" id="UP000249123">
    <property type="component" value="Unassembled WGS sequence"/>
</dbReference>
<dbReference type="PANTHER" id="PTHR30466:SF1">
    <property type="entry name" value="FMN REDUCTASE (NADH) RUTF"/>
    <property type="match status" value="1"/>
</dbReference>
<dbReference type="InterPro" id="IPR002563">
    <property type="entry name" value="Flavin_Rdtase-like_dom"/>
</dbReference>
<dbReference type="InterPro" id="IPR050268">
    <property type="entry name" value="NADH-dep_flavin_reductase"/>
</dbReference>
<dbReference type="GO" id="GO:0010181">
    <property type="term" value="F:FMN binding"/>
    <property type="evidence" value="ECO:0007669"/>
    <property type="project" value="InterPro"/>
</dbReference>
<evidence type="ECO:0000259" key="2">
    <source>
        <dbReference type="SMART" id="SM00903"/>
    </source>
</evidence>
<evidence type="ECO:0000313" key="3">
    <source>
        <dbReference type="EMBL" id="RAN34552.1"/>
    </source>
</evidence>
<comment type="caution">
    <text evidence="3">The sequence shown here is derived from an EMBL/GenBank/DDBJ whole genome shotgun (WGS) entry which is preliminary data.</text>
</comment>
<organism evidence="3 4">
    <name type="scientific">Hyphomonas pacifica</name>
    <dbReference type="NCBI Taxonomy" id="1280941"/>
    <lineage>
        <taxon>Bacteria</taxon>
        <taxon>Pseudomonadati</taxon>
        <taxon>Pseudomonadota</taxon>
        <taxon>Alphaproteobacteria</taxon>
        <taxon>Hyphomonadales</taxon>
        <taxon>Hyphomonadaceae</taxon>
        <taxon>Hyphomonas</taxon>
    </lineage>
</organism>
<gene>
    <name evidence="3" type="ORF">HY3_10430</name>
</gene>
<proteinExistence type="predicted"/>
<accession>A0A062TUX6</accession>
<dbReference type="GO" id="GO:0042602">
    <property type="term" value="F:riboflavin reductase (NADPH) activity"/>
    <property type="evidence" value="ECO:0007669"/>
    <property type="project" value="TreeGrafter"/>
</dbReference>
<dbReference type="RefSeq" id="WP_034825103.1">
    <property type="nucleotide sequence ID" value="NZ_AWFA01000010.1"/>
</dbReference>
<dbReference type="Gene3D" id="3.40.50.1820">
    <property type="entry name" value="alpha/beta hydrolase"/>
    <property type="match status" value="1"/>
</dbReference>
<dbReference type="InterPro" id="IPR000073">
    <property type="entry name" value="AB_hydrolase_1"/>
</dbReference>
<dbReference type="STRING" id="1280941.HY2_10245"/>
<dbReference type="SUPFAM" id="SSF50475">
    <property type="entry name" value="FMN-binding split barrel"/>
    <property type="match status" value="1"/>
</dbReference>
<dbReference type="InterPro" id="IPR012349">
    <property type="entry name" value="Split_barrel_FMN-bd"/>
</dbReference>
<evidence type="ECO:0000313" key="4">
    <source>
        <dbReference type="Proteomes" id="UP000249123"/>
    </source>
</evidence>
<sequence length="408" mass="43958">MHDISFKGFAGVALKGDVSGDENDPSVLLVHGVGQSRDDWNDVADALRQAGRRVLRVDLRGHGESEWPEDGRYDFDACVEDLRCVLAQMASRPVVVASSLAGWIATAAIGEDGAHLASGLVLVDAPPDSETGSAERSDAAIKTVAEAALSSGRFDPRFQETFHSNDLVHRVQAAASDIRLPVLFVRGALSRITPAEEAGRFAGRFADAEYAEVSEAGHVVATDSADLFNATLLDFLERRVPRSVPEYRSGSDARTLRDAMGCFATGVTVVTAKAADGTPIGLTANSFTSVSLDPPLLLVCIANTSKSRAALEEAETFAVNVLHIGQQPTSNLFAKPGEDRFSQTPWETGQHDVPLLSGALANFECRRHAVHKGGDHIILIGEVMRAKFDPRRDPLLYFNGKYRRLHFA</sequence>
<dbReference type="InterPro" id="IPR029058">
    <property type="entry name" value="AB_hydrolase_fold"/>
</dbReference>